<name>A0A8J3Q490_9ACTN</name>
<protein>
    <recommendedName>
        <fullName evidence="3">DUF1269 domain-containing protein</fullName>
    </recommendedName>
</protein>
<dbReference type="Proteomes" id="UP000612899">
    <property type="component" value="Unassembled WGS sequence"/>
</dbReference>
<accession>A0A8J3Q490</accession>
<dbReference type="InterPro" id="IPR009200">
    <property type="entry name" value="DUF1269_membrane"/>
</dbReference>
<keyword evidence="2" id="KW-1185">Reference proteome</keyword>
<reference evidence="1" key="1">
    <citation type="submission" date="2021-01" db="EMBL/GenBank/DDBJ databases">
        <title>Whole genome shotgun sequence of Rhizocola hellebori NBRC 109834.</title>
        <authorList>
            <person name="Komaki H."/>
            <person name="Tamura T."/>
        </authorList>
    </citation>
    <scope>NUCLEOTIDE SEQUENCE</scope>
    <source>
        <strain evidence="1">NBRC 109834</strain>
    </source>
</reference>
<evidence type="ECO:0008006" key="3">
    <source>
        <dbReference type="Google" id="ProtNLM"/>
    </source>
</evidence>
<proteinExistence type="predicted"/>
<dbReference type="Pfam" id="PF06897">
    <property type="entry name" value="DUF1269"/>
    <property type="match status" value="1"/>
</dbReference>
<dbReference type="AlphaFoldDB" id="A0A8J3Q490"/>
<gene>
    <name evidence="1" type="ORF">Rhe02_10270</name>
</gene>
<evidence type="ECO:0000313" key="1">
    <source>
        <dbReference type="EMBL" id="GIH02960.1"/>
    </source>
</evidence>
<comment type="caution">
    <text evidence="1">The sequence shown here is derived from an EMBL/GenBank/DDBJ whole genome shotgun (WGS) entry which is preliminary data.</text>
</comment>
<organism evidence="1 2">
    <name type="scientific">Rhizocola hellebori</name>
    <dbReference type="NCBI Taxonomy" id="1392758"/>
    <lineage>
        <taxon>Bacteria</taxon>
        <taxon>Bacillati</taxon>
        <taxon>Actinomycetota</taxon>
        <taxon>Actinomycetes</taxon>
        <taxon>Micromonosporales</taxon>
        <taxon>Micromonosporaceae</taxon>
        <taxon>Rhizocola</taxon>
    </lineage>
</organism>
<dbReference type="RefSeq" id="WP_203906892.1">
    <property type="nucleotide sequence ID" value="NZ_BONY01000005.1"/>
</dbReference>
<evidence type="ECO:0000313" key="2">
    <source>
        <dbReference type="Proteomes" id="UP000612899"/>
    </source>
</evidence>
<dbReference type="EMBL" id="BONY01000005">
    <property type="protein sequence ID" value="GIH02960.1"/>
    <property type="molecule type" value="Genomic_DNA"/>
</dbReference>
<sequence>MSATATTFIYVATYSDKESAEADYEVVKDLRSSGLVGSYDAAIVTKDAKGKVHVNKDETATRHGAWWGVAAGAAVGLLFPPAILATAAVGGAIGGVSGHLAKGMSRSEVKELGDFIDPGQAGLVVVGESTVEKAVQNAVTRAEKESAEELGVDPKDIDKALQNAVNQM</sequence>